<dbReference type="InterPro" id="IPR014746">
    <property type="entry name" value="Gln_synth/guanido_kin_cat_dom"/>
</dbReference>
<dbReference type="PANTHER" id="PTHR43785:SF12">
    <property type="entry name" value="TYPE-1 GLUTAMINE SYNTHETASE 2"/>
    <property type="match status" value="1"/>
</dbReference>
<keyword evidence="2" id="KW-0436">Ligase</keyword>
<dbReference type="AlphaFoldDB" id="A0A1Q4V508"/>
<organism evidence="8 9">
    <name type="scientific">Streptomyces uncialis</name>
    <dbReference type="NCBI Taxonomy" id="1048205"/>
    <lineage>
        <taxon>Bacteria</taxon>
        <taxon>Bacillati</taxon>
        <taxon>Actinomycetota</taxon>
        <taxon>Actinomycetes</taxon>
        <taxon>Kitasatosporales</taxon>
        <taxon>Streptomycetaceae</taxon>
        <taxon>Streptomyces</taxon>
    </lineage>
</organism>
<comment type="similarity">
    <text evidence="1 5 6">Belongs to the glutamine synthetase family.</text>
</comment>
<accession>A0A1Q4V508</accession>
<name>A0A1Q4V508_9ACTN</name>
<dbReference type="EMBL" id="LFBV01000005">
    <property type="protein sequence ID" value="OKH92907.1"/>
    <property type="molecule type" value="Genomic_DNA"/>
</dbReference>
<dbReference type="GO" id="GO:0004356">
    <property type="term" value="F:glutamine synthetase activity"/>
    <property type="evidence" value="ECO:0007669"/>
    <property type="project" value="InterPro"/>
</dbReference>
<dbReference type="Gene3D" id="3.30.590.10">
    <property type="entry name" value="Glutamine synthetase/guanido kinase, catalytic domain"/>
    <property type="match status" value="1"/>
</dbReference>
<proteinExistence type="inferred from homology"/>
<evidence type="ECO:0000256" key="2">
    <source>
        <dbReference type="ARBA" id="ARBA00022598"/>
    </source>
</evidence>
<dbReference type="Pfam" id="PF16952">
    <property type="entry name" value="Gln-synt_N_2"/>
    <property type="match status" value="1"/>
</dbReference>
<evidence type="ECO:0000313" key="9">
    <source>
        <dbReference type="Proteomes" id="UP000186455"/>
    </source>
</evidence>
<evidence type="ECO:0000256" key="3">
    <source>
        <dbReference type="ARBA" id="ARBA00022741"/>
    </source>
</evidence>
<reference evidence="8 9" key="1">
    <citation type="submission" date="2015-06" db="EMBL/GenBank/DDBJ databases">
        <title>Cloning and characterization of the uncialamcin biosynthetic gene cluster.</title>
        <authorList>
            <person name="Yan X."/>
            <person name="Huang T."/>
            <person name="Ge H."/>
            <person name="Shen B."/>
        </authorList>
    </citation>
    <scope>NUCLEOTIDE SEQUENCE [LARGE SCALE GENOMIC DNA]</scope>
    <source>
        <strain evidence="8 9">DCA2648</strain>
    </source>
</reference>
<dbReference type="SUPFAM" id="SSF55931">
    <property type="entry name" value="Glutamine synthetase/guanido kinase"/>
    <property type="match status" value="1"/>
</dbReference>
<keyword evidence="9" id="KW-1185">Reference proteome</keyword>
<dbReference type="GO" id="GO:0006542">
    <property type="term" value="P:glutamine biosynthetic process"/>
    <property type="evidence" value="ECO:0007669"/>
    <property type="project" value="InterPro"/>
</dbReference>
<dbReference type="PROSITE" id="PS51987">
    <property type="entry name" value="GS_CATALYTIC"/>
    <property type="match status" value="1"/>
</dbReference>
<evidence type="ECO:0000256" key="5">
    <source>
        <dbReference type="PROSITE-ProRule" id="PRU01331"/>
    </source>
</evidence>
<dbReference type="SUPFAM" id="SSF54368">
    <property type="entry name" value="Glutamine synthetase, N-terminal domain"/>
    <property type="match status" value="1"/>
</dbReference>
<evidence type="ECO:0000313" key="8">
    <source>
        <dbReference type="EMBL" id="OKH92907.1"/>
    </source>
</evidence>
<dbReference type="STRING" id="1048205.AB852_20550"/>
<sequence>MGASDRRTAADGEAEARAAQLAARGVEMVAMTIVDNAGICRAKTFPLARLPQVAERGVGMAPCFDVYTSADRMVTSPHLGGPDGDLRLFPDLDRLVPLTAQPGWAWSPADRYEQDGRVYASCQRLFARRMADRAAALGLRLSMGYETEWTLRRPDGSCPTTGPAYGMSRVVELSDYGRDLVRALDEQGVRVLQFHPEYSPGQFEVSTAPADGPVAAADDVVLVRETIRGVSARHGLRASFAPTFLAGGVGNGCHLHLSLHRGTTALHRDPTAPYGLAPDAAAFLAGVLERLPALVAVGAGTPASGLRLEPSRWAGAYRCWGVENREAALRLVPGDGHAELKCFDATANPYLLAGSVIAAGLAGVAQGVKLPEPVVGDPATLTGVPRLPLSPDEAIGQLEASDVLREAMGEVLYEAVLAVRRAESEDFAGRAPDEIAAGTRWRY</sequence>
<feature type="domain" description="GS catalytic" evidence="7">
    <location>
        <begin position="123"/>
        <end position="443"/>
    </location>
</feature>
<dbReference type="PANTHER" id="PTHR43785">
    <property type="entry name" value="GAMMA-GLUTAMYLPUTRESCINE SYNTHETASE"/>
    <property type="match status" value="1"/>
</dbReference>
<evidence type="ECO:0000256" key="6">
    <source>
        <dbReference type="RuleBase" id="RU000384"/>
    </source>
</evidence>
<dbReference type="GO" id="GO:0005524">
    <property type="term" value="F:ATP binding"/>
    <property type="evidence" value="ECO:0007669"/>
    <property type="project" value="UniProtKB-KW"/>
</dbReference>
<dbReference type="Gene3D" id="3.10.20.70">
    <property type="entry name" value="Glutamine synthetase, N-terminal domain"/>
    <property type="match status" value="1"/>
</dbReference>
<evidence type="ECO:0000256" key="4">
    <source>
        <dbReference type="ARBA" id="ARBA00022840"/>
    </source>
</evidence>
<dbReference type="SMART" id="SM01230">
    <property type="entry name" value="Gln-synt_C"/>
    <property type="match status" value="1"/>
</dbReference>
<comment type="caution">
    <text evidence="8">The sequence shown here is derived from an EMBL/GenBank/DDBJ whole genome shotgun (WGS) entry which is preliminary data.</text>
</comment>
<keyword evidence="4" id="KW-0067">ATP-binding</keyword>
<dbReference type="InterPro" id="IPR008146">
    <property type="entry name" value="Gln_synth_cat_dom"/>
</dbReference>
<protein>
    <submittedName>
        <fullName evidence="8">Glutamine synthetase</fullName>
    </submittedName>
</protein>
<dbReference type="InterPro" id="IPR008147">
    <property type="entry name" value="Gln_synt_N"/>
</dbReference>
<dbReference type="Proteomes" id="UP000186455">
    <property type="component" value="Unassembled WGS sequence"/>
</dbReference>
<evidence type="ECO:0000259" key="7">
    <source>
        <dbReference type="PROSITE" id="PS51987"/>
    </source>
</evidence>
<gene>
    <name evidence="8" type="ORF">AB852_20550</name>
</gene>
<dbReference type="RefSeq" id="WP_073790801.1">
    <property type="nucleotide sequence ID" value="NZ_LFBV01000005.1"/>
</dbReference>
<dbReference type="Pfam" id="PF00120">
    <property type="entry name" value="Gln-synt_C"/>
    <property type="match status" value="1"/>
</dbReference>
<keyword evidence="3" id="KW-0547">Nucleotide-binding</keyword>
<dbReference type="InterPro" id="IPR036651">
    <property type="entry name" value="Gln_synt_N_sf"/>
</dbReference>
<evidence type="ECO:0000256" key="1">
    <source>
        <dbReference type="ARBA" id="ARBA00009897"/>
    </source>
</evidence>